<dbReference type="InterPro" id="IPR012495">
    <property type="entry name" value="TadE-like_dom"/>
</dbReference>
<keyword evidence="1" id="KW-1133">Transmembrane helix</keyword>
<evidence type="ECO:0000256" key="1">
    <source>
        <dbReference type="SAM" id="Phobius"/>
    </source>
</evidence>
<proteinExistence type="predicted"/>
<evidence type="ECO:0000313" key="3">
    <source>
        <dbReference type="EMBL" id="MBG6136272.1"/>
    </source>
</evidence>
<comment type="caution">
    <text evidence="3">The sequence shown here is derived from an EMBL/GenBank/DDBJ whole genome shotgun (WGS) entry which is preliminary data.</text>
</comment>
<organism evidence="3 4">
    <name type="scientific">Longispora fulva</name>
    <dbReference type="NCBI Taxonomy" id="619741"/>
    <lineage>
        <taxon>Bacteria</taxon>
        <taxon>Bacillati</taxon>
        <taxon>Actinomycetota</taxon>
        <taxon>Actinomycetes</taxon>
        <taxon>Micromonosporales</taxon>
        <taxon>Micromonosporaceae</taxon>
        <taxon>Longispora</taxon>
    </lineage>
</organism>
<accession>A0A8J7KPG5</accession>
<dbReference type="AlphaFoldDB" id="A0A8J7KPG5"/>
<dbReference type="Pfam" id="PF07811">
    <property type="entry name" value="TadE"/>
    <property type="match status" value="1"/>
</dbReference>
<sequence length="129" mass="13520">MAATHRRTRPPRGTDRGAASVEFAIAAPLIMLIISALTQGVLWGIGYLAAESAAAHALRGTRAFGGNPATGEAQARELLAQLAGPLVRDARVTVRRSPATTTVTIRATSTGLSLPIEITMTAPTERYMP</sequence>
<feature type="domain" description="TadE-like" evidence="2">
    <location>
        <begin position="17"/>
        <end position="59"/>
    </location>
</feature>
<reference evidence="3" key="1">
    <citation type="submission" date="2020-11" db="EMBL/GenBank/DDBJ databases">
        <title>Sequencing the genomes of 1000 actinobacteria strains.</title>
        <authorList>
            <person name="Klenk H.-P."/>
        </authorList>
    </citation>
    <scope>NUCLEOTIDE SEQUENCE</scope>
    <source>
        <strain evidence="3">DSM 45356</strain>
    </source>
</reference>
<dbReference type="EMBL" id="JADOUF010000001">
    <property type="protein sequence ID" value="MBG6136272.1"/>
    <property type="molecule type" value="Genomic_DNA"/>
</dbReference>
<protein>
    <recommendedName>
        <fullName evidence="2">TadE-like domain-containing protein</fullName>
    </recommendedName>
</protein>
<name>A0A8J7KPG5_9ACTN</name>
<dbReference type="Proteomes" id="UP000622552">
    <property type="component" value="Unassembled WGS sequence"/>
</dbReference>
<evidence type="ECO:0000259" key="2">
    <source>
        <dbReference type="Pfam" id="PF07811"/>
    </source>
</evidence>
<keyword evidence="4" id="KW-1185">Reference proteome</keyword>
<evidence type="ECO:0000313" key="4">
    <source>
        <dbReference type="Proteomes" id="UP000622552"/>
    </source>
</evidence>
<keyword evidence="1" id="KW-0472">Membrane</keyword>
<keyword evidence="1" id="KW-0812">Transmembrane</keyword>
<dbReference type="RefSeq" id="WP_197003269.1">
    <property type="nucleotide sequence ID" value="NZ_BONS01000036.1"/>
</dbReference>
<gene>
    <name evidence="3" type="ORF">IW245_002466</name>
</gene>
<feature type="transmembrane region" description="Helical" evidence="1">
    <location>
        <begin position="21"/>
        <end position="49"/>
    </location>
</feature>